<dbReference type="InterPro" id="IPR032675">
    <property type="entry name" value="LRR_dom_sf"/>
</dbReference>
<dbReference type="SUPFAM" id="SSF52075">
    <property type="entry name" value="Outer arm dynein light chain 1"/>
    <property type="match status" value="1"/>
</dbReference>
<keyword evidence="3" id="KW-0433">Leucine-rich repeat</keyword>
<proteinExistence type="predicted"/>
<dbReference type="Pfam" id="PF15904">
    <property type="entry name" value="LIP1"/>
    <property type="match status" value="1"/>
</dbReference>
<dbReference type="PANTHER" id="PTHR15454:SF69">
    <property type="entry name" value="SERINE_THREONINE-PROTEIN KINASE 11-INTERACTING PROTEIN"/>
    <property type="match status" value="1"/>
</dbReference>
<keyword evidence="2" id="KW-0963">Cytoplasm</keyword>
<organism evidence="7 8">
    <name type="scientific">Pseudolycoriella hygida</name>
    <dbReference type="NCBI Taxonomy" id="35572"/>
    <lineage>
        <taxon>Eukaryota</taxon>
        <taxon>Metazoa</taxon>
        <taxon>Ecdysozoa</taxon>
        <taxon>Arthropoda</taxon>
        <taxon>Hexapoda</taxon>
        <taxon>Insecta</taxon>
        <taxon>Pterygota</taxon>
        <taxon>Neoptera</taxon>
        <taxon>Endopterygota</taxon>
        <taxon>Diptera</taxon>
        <taxon>Nematocera</taxon>
        <taxon>Sciaroidea</taxon>
        <taxon>Sciaridae</taxon>
        <taxon>Pseudolycoriella</taxon>
    </lineage>
</organism>
<sequence length="1258" mass="141698">MDPLEITRLAKHLRQSGDKVLNSNFKLTLSGGLLRALNDSFSLIADENEICAPQTFQVVKPNNSKSDAFRDLQFIHDFVQKTTILRLTSFNQDDHDGVVDVSKFRCLKILEIQRIPIQRIVGIQRMRPYLVEIICNRSIESVKEIISYCGGDNCTGFKWDNLNSADFSYNLLTTIDCSLEFAPALQHLNLSHNKLVSVDAIKWLPNLKNVNLGFNRLTHIPTFHIEANRRLQTLVLASNFIEEISGLSSLDALSELELSGNCILDHSSLLPLSSLMNLSILNLHGNPLSFHPNHRQITAKCLHKNTSTVKFVLDMQALSKIEKSLTGSKTLSKLPSRIQDSSGRSTPIRPLGHMTPASSVGSMRSQLNESIEKDRFSAPKVKSSCHVLDSRCPDDVIVSRASQKNRRKRSVDISDMTDDIVKPKPEVNITLEGNKDHLETKKQIESIRQQYGENWLHTQGATKVHNVLGIEDERKPMSPGQMLLEEFGTAHSTNVECTTSTPNKSFEHKNLNESTSSDVREVTTNENTEFKSATSICQNNSSSEQATDFQTALETSDISDIYTQANVSENVVSDSEDNEVIYIVFSEKCNDEMLLVVSDVSMKEKDQNGRTKTRWTLKSLISCDRIKSDVLRLEFDTIRKDKKERIYQVEEGLCQQLEQYLRGILAKRPLSEMNQSLYTCANCRTQFSRENFYKHQNIEITCPECRSSYVIEKNESPRAQSIERVGQYLKQNMRFMENSEKRPHTDISESQSSIGSATSLNESSSCSKISNSQSSFDSNQSVAGSSNCDRDADFQFNKNGESDIEILSNPSQSSIGIIDSIQSSRKHSEERRLSQVEGLDVTGSEYIDNLKLLNGAAQTILVNQQTSTQDLENIADGSTVEREKKTILSAVHLTESSSSGSVTDSSICTAYEHAEQSQSETTNAEKSSNKTASPANEKLQRNESVISSMFGGLFQSTNFLMSKTSKDTVETACDKFKFSYEDFSNVDHRFKLFLYQNIFEDDGEHLKWLVKGKIFNDNNIQSNDTTSIISGIFVLSTTKFYVLQIVGNESADIFKWIKRRTSGTVDRIEAVRVLPWKIGVTLSIKGIGTMHLLLQDVARTDSLLLYFANNPLPMYCTLEYQISEKYSQKLMRTTNQAQLKMLAILENCETTIDDVNCAHGLAGLIITEEELFLICPAHQWLSDRNDVEIVVLQKQLMNNLVEVEKLDNTTLRINFLLENQDKCELWTCRFIEDTCLDSTMNAISISWEKLFGVPLASN</sequence>
<feature type="compositionally biased region" description="Polar residues" evidence="5">
    <location>
        <begin position="916"/>
        <end position="934"/>
    </location>
</feature>
<feature type="compositionally biased region" description="Polar residues" evidence="5">
    <location>
        <begin position="748"/>
        <end position="758"/>
    </location>
</feature>
<evidence type="ECO:0000256" key="2">
    <source>
        <dbReference type="ARBA" id="ARBA00022490"/>
    </source>
</evidence>
<dbReference type="Pfam" id="PF13855">
    <property type="entry name" value="LRR_8"/>
    <property type="match status" value="1"/>
</dbReference>
<evidence type="ECO:0000259" key="6">
    <source>
        <dbReference type="Pfam" id="PF15904"/>
    </source>
</evidence>
<dbReference type="AlphaFoldDB" id="A0A9Q0NGJ8"/>
<keyword evidence="7" id="KW-0808">Transferase</keyword>
<keyword evidence="4" id="KW-0677">Repeat</keyword>
<protein>
    <submittedName>
        <fullName evidence="7">Serine/threonine-protein kinase 11-interacting protein</fullName>
    </submittedName>
</protein>
<dbReference type="OrthoDB" id="7451790at2759"/>
<evidence type="ECO:0000313" key="8">
    <source>
        <dbReference type="Proteomes" id="UP001151699"/>
    </source>
</evidence>
<dbReference type="InterPro" id="IPR031782">
    <property type="entry name" value="LIP1_N"/>
</dbReference>
<comment type="subcellular location">
    <subcellularLocation>
        <location evidence="1">Cytoplasm</location>
    </subcellularLocation>
</comment>
<dbReference type="Proteomes" id="UP001151699">
    <property type="component" value="Chromosome A"/>
</dbReference>
<evidence type="ECO:0000256" key="1">
    <source>
        <dbReference type="ARBA" id="ARBA00004496"/>
    </source>
</evidence>
<dbReference type="InterPro" id="IPR001611">
    <property type="entry name" value="Leu-rich_rpt"/>
</dbReference>
<feature type="domain" description="LKB1 serine/threonine kinase interacting protein 1 N-terminal" evidence="6">
    <location>
        <begin position="6"/>
        <end position="90"/>
    </location>
</feature>
<evidence type="ECO:0000256" key="3">
    <source>
        <dbReference type="ARBA" id="ARBA00022614"/>
    </source>
</evidence>
<evidence type="ECO:0000313" key="7">
    <source>
        <dbReference type="EMBL" id="KAJ6649830.1"/>
    </source>
</evidence>
<feature type="region of interest" description="Disordered" evidence="5">
    <location>
        <begin position="913"/>
        <end position="938"/>
    </location>
</feature>
<keyword evidence="7" id="KW-0418">Kinase</keyword>
<feature type="region of interest" description="Disordered" evidence="5">
    <location>
        <begin position="739"/>
        <end position="759"/>
    </location>
</feature>
<feature type="compositionally biased region" description="Polar residues" evidence="5">
    <location>
        <begin position="356"/>
        <end position="366"/>
    </location>
</feature>
<dbReference type="EMBL" id="WJQU01000001">
    <property type="protein sequence ID" value="KAJ6649830.1"/>
    <property type="molecule type" value="Genomic_DNA"/>
</dbReference>
<accession>A0A9Q0NGJ8</accession>
<feature type="region of interest" description="Disordered" evidence="5">
    <location>
        <begin position="332"/>
        <end position="366"/>
    </location>
</feature>
<evidence type="ECO:0000256" key="4">
    <source>
        <dbReference type="ARBA" id="ARBA00022737"/>
    </source>
</evidence>
<name>A0A9Q0NGJ8_9DIPT</name>
<comment type="caution">
    <text evidence="7">The sequence shown here is derived from an EMBL/GenBank/DDBJ whole genome shotgun (WGS) entry which is preliminary data.</text>
</comment>
<feature type="compositionally biased region" description="Polar residues" evidence="5">
    <location>
        <begin position="332"/>
        <end position="345"/>
    </location>
</feature>
<dbReference type="GO" id="GO:0016301">
    <property type="term" value="F:kinase activity"/>
    <property type="evidence" value="ECO:0007669"/>
    <property type="project" value="UniProtKB-KW"/>
</dbReference>
<dbReference type="Gene3D" id="3.80.10.10">
    <property type="entry name" value="Ribonuclease Inhibitor"/>
    <property type="match status" value="2"/>
</dbReference>
<dbReference type="PROSITE" id="PS51450">
    <property type="entry name" value="LRR"/>
    <property type="match status" value="2"/>
</dbReference>
<gene>
    <name evidence="7" type="primary">STK11IP</name>
    <name evidence="7" type="ORF">Bhyg_05071</name>
</gene>
<keyword evidence="8" id="KW-1185">Reference proteome</keyword>
<reference evidence="7" key="1">
    <citation type="submission" date="2022-07" db="EMBL/GenBank/DDBJ databases">
        <authorList>
            <person name="Trinca V."/>
            <person name="Uliana J.V.C."/>
            <person name="Torres T.T."/>
            <person name="Ward R.J."/>
            <person name="Monesi N."/>
        </authorList>
    </citation>
    <scope>NUCLEOTIDE SEQUENCE</scope>
    <source>
        <strain evidence="7">HSMRA1968</strain>
        <tissue evidence="7">Whole embryos</tissue>
    </source>
</reference>
<evidence type="ECO:0000256" key="5">
    <source>
        <dbReference type="SAM" id="MobiDB-lite"/>
    </source>
</evidence>
<dbReference type="PANTHER" id="PTHR15454">
    <property type="entry name" value="NISCHARIN RELATED"/>
    <property type="match status" value="1"/>
</dbReference>
<dbReference type="GO" id="GO:0005737">
    <property type="term" value="C:cytoplasm"/>
    <property type="evidence" value="ECO:0007669"/>
    <property type="project" value="UniProtKB-SubCell"/>
</dbReference>